<dbReference type="Gene3D" id="2.40.160.50">
    <property type="entry name" value="membrane protein fhac: a member of the omp85/tpsb transporter family"/>
    <property type="match status" value="1"/>
</dbReference>
<comment type="caution">
    <text evidence="4">The sequence shown here is derived from an EMBL/GenBank/DDBJ whole genome shotgun (WGS) entry which is preliminary data.</text>
</comment>
<dbReference type="AlphaFoldDB" id="A0A1R2BUJ3"/>
<accession>A0A1R2BUJ3</accession>
<protein>
    <recommendedName>
        <fullName evidence="3">Bacterial surface antigen (D15) domain-containing protein</fullName>
    </recommendedName>
</protein>
<proteinExistence type="predicted"/>
<comment type="subcellular location">
    <subcellularLocation>
        <location evidence="1">Membrane</location>
    </subcellularLocation>
</comment>
<evidence type="ECO:0000313" key="5">
    <source>
        <dbReference type="Proteomes" id="UP000187209"/>
    </source>
</evidence>
<evidence type="ECO:0000259" key="3">
    <source>
        <dbReference type="Pfam" id="PF01103"/>
    </source>
</evidence>
<evidence type="ECO:0000313" key="4">
    <source>
        <dbReference type="EMBL" id="OMJ80430.1"/>
    </source>
</evidence>
<keyword evidence="5" id="KW-1185">Reference proteome</keyword>
<feature type="domain" description="Bacterial surface antigen (D15)" evidence="3">
    <location>
        <begin position="127"/>
        <end position="410"/>
    </location>
</feature>
<keyword evidence="2" id="KW-0472">Membrane</keyword>
<gene>
    <name evidence="4" type="ORF">SteCoe_19335</name>
</gene>
<dbReference type="EMBL" id="MPUH01000424">
    <property type="protein sequence ID" value="OMJ80430.1"/>
    <property type="molecule type" value="Genomic_DNA"/>
</dbReference>
<sequence>MNEGLNDIADILNEPLFSVDMEFHNTSVDTNILKKYLKTVSGAKSVEQLSHYVAEALLKLDRLEVFKSCEVKILPGKSENTALAYFDLQEKGSFTASAEAKTTNEGGSTEFKGGFRNIRHKADFTEIKAEYKPNTRTYGFALSHYDQLYTPGKYQAIYSITQDTIELDTNLKETNYGGSFLISSMKKDWNIKFGRLIRTNVIRAEHASTKMIRQSLPVNAKNYAQFCYNYSSLNDMLIPTSGIKLNVINEFAYGEDNKFHKIDFKISKYFGLTNNIVFQGSLDSGVFIPWPGSKISINDKYRSRFIKGFQSVGTREPPNDPNVMAKYEPCGDNLGAKSKFNAEGKIHFYNTVGMQNYNLVPFLYGNVVCESPNKFTSMRNYAQDYVRWSAGFGIGLNLGSARLEFAYAARHYAKKCDVTAGFGILVGD</sequence>
<evidence type="ECO:0000256" key="2">
    <source>
        <dbReference type="ARBA" id="ARBA00023136"/>
    </source>
</evidence>
<dbReference type="InterPro" id="IPR000184">
    <property type="entry name" value="Bac_surfAg_D15"/>
</dbReference>
<name>A0A1R2BUJ3_9CILI</name>
<dbReference type="Proteomes" id="UP000187209">
    <property type="component" value="Unassembled WGS sequence"/>
</dbReference>
<dbReference type="OrthoDB" id="1724197at2759"/>
<organism evidence="4 5">
    <name type="scientific">Stentor coeruleus</name>
    <dbReference type="NCBI Taxonomy" id="5963"/>
    <lineage>
        <taxon>Eukaryota</taxon>
        <taxon>Sar</taxon>
        <taxon>Alveolata</taxon>
        <taxon>Ciliophora</taxon>
        <taxon>Postciliodesmatophora</taxon>
        <taxon>Heterotrichea</taxon>
        <taxon>Heterotrichida</taxon>
        <taxon>Stentoridae</taxon>
        <taxon>Stentor</taxon>
    </lineage>
</organism>
<dbReference type="GO" id="GO:0019867">
    <property type="term" value="C:outer membrane"/>
    <property type="evidence" value="ECO:0007669"/>
    <property type="project" value="InterPro"/>
</dbReference>
<reference evidence="4 5" key="1">
    <citation type="submission" date="2016-11" db="EMBL/GenBank/DDBJ databases">
        <title>The macronuclear genome of Stentor coeruleus: a giant cell with tiny introns.</title>
        <authorList>
            <person name="Slabodnick M."/>
            <person name="Ruby J.G."/>
            <person name="Reiff S.B."/>
            <person name="Swart E.C."/>
            <person name="Gosai S."/>
            <person name="Prabakaran S."/>
            <person name="Witkowska E."/>
            <person name="Larue G.E."/>
            <person name="Fisher S."/>
            <person name="Freeman R.M."/>
            <person name="Gunawardena J."/>
            <person name="Chu W."/>
            <person name="Stover N.A."/>
            <person name="Gregory B.D."/>
            <person name="Nowacki M."/>
            <person name="Derisi J."/>
            <person name="Roy S.W."/>
            <person name="Marshall W.F."/>
            <person name="Sood P."/>
        </authorList>
    </citation>
    <scope>NUCLEOTIDE SEQUENCE [LARGE SCALE GENOMIC DNA]</scope>
    <source>
        <strain evidence="4">WM001</strain>
    </source>
</reference>
<dbReference type="Pfam" id="PF01103">
    <property type="entry name" value="Omp85"/>
    <property type="match status" value="1"/>
</dbReference>
<evidence type="ECO:0000256" key="1">
    <source>
        <dbReference type="ARBA" id="ARBA00004370"/>
    </source>
</evidence>